<keyword evidence="3" id="KW-0732">Signal</keyword>
<evidence type="ECO:0000313" key="4">
    <source>
        <dbReference type="EMBL" id="GIL59423.1"/>
    </source>
</evidence>
<feature type="compositionally biased region" description="Polar residues" evidence="2">
    <location>
        <begin position="911"/>
        <end position="923"/>
    </location>
</feature>
<dbReference type="Proteomes" id="UP000747399">
    <property type="component" value="Unassembled WGS sequence"/>
</dbReference>
<dbReference type="InterPro" id="IPR006597">
    <property type="entry name" value="Sel1-like"/>
</dbReference>
<feature type="compositionally biased region" description="Polar residues" evidence="2">
    <location>
        <begin position="665"/>
        <end position="685"/>
    </location>
</feature>
<dbReference type="Gene3D" id="1.25.40.10">
    <property type="entry name" value="Tetratricopeptide repeat domain"/>
    <property type="match status" value="3"/>
</dbReference>
<dbReference type="PANTHER" id="PTHR11102:SF147">
    <property type="entry name" value="SEL1L ADAPTOR SUBUNIT OF ERAD E3 UBIQUITIN LIGASE"/>
    <property type="match status" value="1"/>
</dbReference>
<feature type="compositionally biased region" description="Low complexity" evidence="2">
    <location>
        <begin position="612"/>
        <end position="623"/>
    </location>
</feature>
<feature type="compositionally biased region" description="Polar residues" evidence="2">
    <location>
        <begin position="583"/>
        <end position="603"/>
    </location>
</feature>
<feature type="compositionally biased region" description="Low complexity" evidence="2">
    <location>
        <begin position="571"/>
        <end position="582"/>
    </location>
</feature>
<keyword evidence="5" id="KW-1185">Reference proteome</keyword>
<feature type="compositionally biased region" description="Polar residues" evidence="2">
    <location>
        <begin position="296"/>
        <end position="316"/>
    </location>
</feature>
<feature type="compositionally biased region" description="Polar residues" evidence="2">
    <location>
        <begin position="335"/>
        <end position="357"/>
    </location>
</feature>
<feature type="compositionally biased region" description="Polar residues" evidence="2">
    <location>
        <begin position="458"/>
        <end position="480"/>
    </location>
</feature>
<dbReference type="InterPro" id="IPR011990">
    <property type="entry name" value="TPR-like_helical_dom_sf"/>
</dbReference>
<feature type="signal peptide" evidence="3">
    <location>
        <begin position="1"/>
        <end position="19"/>
    </location>
</feature>
<feature type="compositionally biased region" description="Polar residues" evidence="2">
    <location>
        <begin position="501"/>
        <end position="521"/>
    </location>
</feature>
<dbReference type="Pfam" id="PF08238">
    <property type="entry name" value="Sel1"/>
    <property type="match status" value="9"/>
</dbReference>
<organism evidence="4 5">
    <name type="scientific">Volvox africanus</name>
    <dbReference type="NCBI Taxonomy" id="51714"/>
    <lineage>
        <taxon>Eukaryota</taxon>
        <taxon>Viridiplantae</taxon>
        <taxon>Chlorophyta</taxon>
        <taxon>core chlorophytes</taxon>
        <taxon>Chlorophyceae</taxon>
        <taxon>CS clade</taxon>
        <taxon>Chlamydomonadales</taxon>
        <taxon>Volvocaceae</taxon>
        <taxon>Volvox</taxon>
    </lineage>
</organism>
<feature type="chain" id="PRO_5035150668" evidence="3">
    <location>
        <begin position="20"/>
        <end position="2169"/>
    </location>
</feature>
<feature type="compositionally biased region" description="Polar residues" evidence="2">
    <location>
        <begin position="1325"/>
        <end position="1340"/>
    </location>
</feature>
<accession>A0A8J4BEI7</accession>
<feature type="compositionally biased region" description="Polar residues" evidence="2">
    <location>
        <begin position="378"/>
        <end position="398"/>
    </location>
</feature>
<feature type="compositionally biased region" description="Polar residues" evidence="2">
    <location>
        <begin position="542"/>
        <end position="562"/>
    </location>
</feature>
<evidence type="ECO:0000256" key="1">
    <source>
        <dbReference type="ARBA" id="ARBA00038101"/>
    </source>
</evidence>
<dbReference type="SUPFAM" id="SSF81901">
    <property type="entry name" value="HCP-like"/>
    <property type="match status" value="2"/>
</dbReference>
<feature type="compositionally biased region" description="Low complexity" evidence="2">
    <location>
        <begin position="940"/>
        <end position="959"/>
    </location>
</feature>
<dbReference type="GO" id="GO:0036503">
    <property type="term" value="P:ERAD pathway"/>
    <property type="evidence" value="ECO:0007669"/>
    <property type="project" value="TreeGrafter"/>
</dbReference>
<gene>
    <name evidence="4" type="ORF">Vafri_14097</name>
</gene>
<feature type="compositionally biased region" description="Polar residues" evidence="2">
    <location>
        <begin position="704"/>
        <end position="726"/>
    </location>
</feature>
<feature type="compositionally biased region" description="Polar residues" evidence="2">
    <location>
        <begin position="417"/>
        <end position="439"/>
    </location>
</feature>
<dbReference type="EMBL" id="BNCO01000034">
    <property type="protein sequence ID" value="GIL59423.1"/>
    <property type="molecule type" value="Genomic_DNA"/>
</dbReference>
<proteinExistence type="inferred from homology"/>
<feature type="compositionally biased region" description="Polar residues" evidence="2">
    <location>
        <begin position="960"/>
        <end position="972"/>
    </location>
</feature>
<comment type="similarity">
    <text evidence="1">Belongs to the sel-1 family.</text>
</comment>
<name>A0A8J4BEI7_9CHLO</name>
<feature type="compositionally biased region" description="Polar residues" evidence="2">
    <location>
        <begin position="870"/>
        <end position="890"/>
    </location>
</feature>
<feature type="compositionally biased region" description="Low complexity" evidence="2">
    <location>
        <begin position="817"/>
        <end position="828"/>
    </location>
</feature>
<dbReference type="GO" id="GO:0005789">
    <property type="term" value="C:endoplasmic reticulum membrane"/>
    <property type="evidence" value="ECO:0007669"/>
    <property type="project" value="TreeGrafter"/>
</dbReference>
<feature type="compositionally biased region" description="Polar residues" evidence="2">
    <location>
        <begin position="624"/>
        <end position="644"/>
    </location>
</feature>
<feature type="region of interest" description="Disordered" evidence="2">
    <location>
        <begin position="1763"/>
        <end position="1828"/>
    </location>
</feature>
<evidence type="ECO:0000313" key="5">
    <source>
        <dbReference type="Proteomes" id="UP000747399"/>
    </source>
</evidence>
<feature type="region of interest" description="Disordered" evidence="2">
    <location>
        <begin position="216"/>
        <end position="245"/>
    </location>
</feature>
<dbReference type="PANTHER" id="PTHR11102">
    <property type="entry name" value="SEL-1-LIKE PROTEIN"/>
    <property type="match status" value="1"/>
</dbReference>
<dbReference type="SMART" id="SM00671">
    <property type="entry name" value="SEL1"/>
    <property type="match status" value="9"/>
</dbReference>
<comment type="caution">
    <text evidence="4">The sequence shown here is derived from an EMBL/GenBank/DDBJ whole genome shotgun (WGS) entry which is preliminary data.</text>
</comment>
<feature type="compositionally biased region" description="Low complexity" evidence="2">
    <location>
        <begin position="225"/>
        <end position="242"/>
    </location>
</feature>
<sequence length="2169" mass="230707">MKRTTCVGYILALLLCVGGQQDGSQWQDKTRQYYHECEHDQQQQEQHQDAVAVCGHPTGTHQQQSLAQRQWVQEKGMSNANSQEDLALVTENQSTQPREQERYVDAEAAEQGYLVQPESDQARVAMGNIAGSQYELYMQGTGQLNQDLQQLDLHQGPYLQQQYSVDEAGGQCDTLYTDVPNAECPQAEEHAKQATHSSAEMHDYVVYNAAAAFKDSPDADRGDSSDNSADHSAAAAGSGAKSPVDQFTEHSIPAESSFNTQTNAAQHNIQQSDSVDLNEAQSFAVAPAEEQAQQVDSQQALAQNSDWGQQQPQQSVDLHKAQSFAVAPAEEQAEQLDSQQALAQNSDWGQQQPQQSVDLHEAQSFAVAPAEEQAEQVDSQQALAQNSDWGQQQPQQSVDLHEAQSFAVAPAEEQAEQLDSQQALAQNSDWGQQQPQQSVDLHKAQSFAVAPAEEQAEQLDSQQALAQNSDWGQQQPQQSVDLHEAQSFAVAPAEEQAEQVDSQQALAQNSDWGQQQPQQSVDLHEAQSFAVAPAEEQAEQVDSQQALAQNSDWGQQQPQQSVDLHEAQSFAVAPAVEQAEQVDSQQALAQNSDWGQQQPQQSVDLHEAQSFAVAPAEEQAQQVDSQQALAQNSDWGQQQPQQSVDLHEAQSFAVAPAEEQAEQVDSQQALAQNSDWGQQQPQQSVDLHKAQSFAVAPAEEQAEQLDSQQALAQNSDWGQQQPQQSVDLHKAQSFAVAPAEEQAEQVDSQQALAQNSDWGQQQPQQSVDLHEAQSFAVAPAEEQAEQVDSQQAQAQNSDWGQQQPQQSVDLHEAQSFAVAPAVEQAEQVDSQQALAQNSDWGQQQPQQSVDLHEAQSFAVAPAEEQAEQVDSQQALAQNSDWGQQQPQQSVDLHEAQSFAVAPAEEQAEQVDSQQALAQNSDLGQQQQQQSVDLHEAQSFAVAPAEEQAQQVDSQQAQAQNSDWGQQQPQQSVDLHEAQSFAVAPAEEQAQQVDSQQALAQNSDWGQQQPQQSVDLHEAQSFAVAPAEEQAEQVDSQQAQAQNSDLGQQQPQQSVDLHEAQSFAVAPAVEQAEQLDSQQALAQNSDWGQHEGPVGVVKDSASPTILEEGNIAAQLEATATTAQVAAETEAVSSLQSFEAIDPAMQQRESQIADQETALLTYPEETLPLTAAEAVSDAVSARGSSLEDGRPDSSVDATGRVSDTDAAAVALTEVAQAEASRGPSHFKPATVVPRGDGTFEAASETDRVAAQAAAEAASLHPLRGIKKADIETKLLEAQGLIYANTSGRNMTAGLTKLRELHEIVEAALPSSPMSRARVLPPPAADGKNSSSVENQTTATDFSNAPPPRPLALEVAESRHAGLHTAAAATFQLAALHSSGVMPPDVMPYDPMSAMLALHQAARAGSLEALMALADRYAQGIGTPASCSRGLQYGKLAAMYLVADVEKEQRYASSLSPVSLRERFADGSYVAAEDAENGQHVINLEEDMAFRGNPDAIRRMAYRRLMGRGMEADPEGAFHDFQIAAAQGDPYAVFNIGYMYLRGLYVPQNFTAAKEQFEKAAQKGLPSAHNGLGVLAWNGQGMAPNLTAARESFERGALLNNSDSVYNLATMHFHGAGTPVNQTLALDLFKRALELGHWRAPYMMALAYEAGAGVEANCSRAMQYLRLLFADRSTWGKQLTAAVRLLDSGDDSGALLTYITVAEQGSSTAAANAAWLLRRRVGYSGPDADRLAAKYFQRAAKQGHTSSMVELAHMILEAAIRAAAPSSAPAPAPAPAGQPASITAPVEGMGPAGTERTEREPGVGVPSEAVPLSTVASSSGAEGNPSGAAADVRVSTGTVDGVSTTAAAVAGEALQGVGDRRASTHEVSTDGAAITGDPTATSAPLANTIMRDTVAAPAGAGNGDGGSGDGSVAATVQSAAADTSSANSSANSSGNVSSIPKTFFNLPPLKSSTKRPAPPPLVNPAALPNHRVVLGVSKAADAVAWYRAAAAAGDPEGLFYLGWVYYHGVGVAENATFAKLLWIRSLEASGLRSTRALAPLLALAGMRIDGWLAPLVGHHALARGIAQLQRGQYAMRALVSLSGTGGLGKPTVQGDTGVDAGAENGAVGAGYGLILRVKIRSSLTMVKTWVGQLVAAGGEVDSRNLENAVLLGLLAALLVVMLLRRQRLAVRT</sequence>
<feature type="compositionally biased region" description="Polar residues" evidence="2">
    <location>
        <begin position="788"/>
        <end position="808"/>
    </location>
</feature>
<feature type="compositionally biased region" description="Polar residues" evidence="2">
    <location>
        <begin position="747"/>
        <end position="767"/>
    </location>
</feature>
<reference evidence="4" key="1">
    <citation type="journal article" date="2021" name="Proc. Natl. Acad. Sci. U.S.A.">
        <title>Three genomes in the algal genus Volvox reveal the fate of a haploid sex-determining region after a transition to homothallism.</title>
        <authorList>
            <person name="Yamamoto K."/>
            <person name="Hamaji T."/>
            <person name="Kawai-Toyooka H."/>
            <person name="Matsuzaki R."/>
            <person name="Takahashi F."/>
            <person name="Nishimura Y."/>
            <person name="Kawachi M."/>
            <person name="Noguchi H."/>
            <person name="Minakuchi Y."/>
            <person name="Umen J.G."/>
            <person name="Toyoda A."/>
            <person name="Nozaki H."/>
        </authorList>
    </citation>
    <scope>NUCLEOTIDE SEQUENCE</scope>
    <source>
        <strain evidence="4">NIES-3780</strain>
    </source>
</reference>
<feature type="compositionally biased region" description="Polar residues" evidence="2">
    <location>
        <begin position="1034"/>
        <end position="1054"/>
    </location>
</feature>
<feature type="compositionally biased region" description="Polar residues" evidence="2">
    <location>
        <begin position="993"/>
        <end position="1013"/>
    </location>
</feature>
<evidence type="ECO:0000256" key="2">
    <source>
        <dbReference type="SAM" id="MobiDB-lite"/>
    </source>
</evidence>
<feature type="compositionally biased region" description="Low complexity" evidence="2">
    <location>
        <begin position="981"/>
        <end position="992"/>
    </location>
</feature>
<feature type="region of interest" description="Disordered" evidence="2">
    <location>
        <begin position="1178"/>
        <end position="1198"/>
    </location>
</feature>
<dbReference type="InterPro" id="IPR050767">
    <property type="entry name" value="Sel1_AlgK"/>
</dbReference>
<feature type="compositionally biased region" description="Polar residues" evidence="2">
    <location>
        <begin position="829"/>
        <end position="849"/>
    </location>
</feature>
<evidence type="ECO:0000256" key="3">
    <source>
        <dbReference type="SAM" id="SignalP"/>
    </source>
</evidence>
<feature type="region of interest" description="Disordered" evidence="2">
    <location>
        <begin position="288"/>
        <end position="1057"/>
    </location>
</feature>
<protein>
    <submittedName>
        <fullName evidence="4">Uncharacterized protein</fullName>
    </submittedName>
</protein>
<feature type="region of interest" description="Disordered" evidence="2">
    <location>
        <begin position="1309"/>
        <end position="1347"/>
    </location>
</feature>